<evidence type="ECO:0000256" key="1">
    <source>
        <dbReference type="SAM" id="MobiDB-lite"/>
    </source>
</evidence>
<feature type="compositionally biased region" description="Polar residues" evidence="1">
    <location>
        <begin position="34"/>
        <end position="47"/>
    </location>
</feature>
<keyword evidence="3" id="KW-1185">Reference proteome</keyword>
<feature type="compositionally biased region" description="Polar residues" evidence="1">
    <location>
        <begin position="96"/>
        <end position="105"/>
    </location>
</feature>
<reference evidence="3" key="1">
    <citation type="journal article" date="2017" name="Genome Biol.">
        <title>Comparative genomics reveals high biological diversity and specific adaptations in the industrially and medically important fungal genus Aspergillus.</title>
        <authorList>
            <person name="de Vries R.P."/>
            <person name="Riley R."/>
            <person name="Wiebenga A."/>
            <person name="Aguilar-Osorio G."/>
            <person name="Amillis S."/>
            <person name="Uchima C.A."/>
            <person name="Anderluh G."/>
            <person name="Asadollahi M."/>
            <person name="Askin M."/>
            <person name="Barry K."/>
            <person name="Battaglia E."/>
            <person name="Bayram O."/>
            <person name="Benocci T."/>
            <person name="Braus-Stromeyer S.A."/>
            <person name="Caldana C."/>
            <person name="Canovas D."/>
            <person name="Cerqueira G.C."/>
            <person name="Chen F."/>
            <person name="Chen W."/>
            <person name="Choi C."/>
            <person name="Clum A."/>
            <person name="Dos Santos R.A."/>
            <person name="Damasio A.R."/>
            <person name="Diallinas G."/>
            <person name="Emri T."/>
            <person name="Fekete E."/>
            <person name="Flipphi M."/>
            <person name="Freyberg S."/>
            <person name="Gallo A."/>
            <person name="Gournas C."/>
            <person name="Habgood R."/>
            <person name="Hainaut M."/>
            <person name="Harispe M.L."/>
            <person name="Henrissat B."/>
            <person name="Hilden K.S."/>
            <person name="Hope R."/>
            <person name="Hossain A."/>
            <person name="Karabika E."/>
            <person name="Karaffa L."/>
            <person name="Karanyi Z."/>
            <person name="Krasevec N."/>
            <person name="Kuo A."/>
            <person name="Kusch H."/>
            <person name="LaButti K."/>
            <person name="Lagendijk E.L."/>
            <person name="Lapidus A."/>
            <person name="Levasseur A."/>
            <person name="Lindquist E."/>
            <person name="Lipzen A."/>
            <person name="Logrieco A.F."/>
            <person name="MacCabe A."/>
            <person name="Maekelae M.R."/>
            <person name="Malavazi I."/>
            <person name="Melin P."/>
            <person name="Meyer V."/>
            <person name="Mielnichuk N."/>
            <person name="Miskei M."/>
            <person name="Molnar A.P."/>
            <person name="Mule G."/>
            <person name="Ngan C.Y."/>
            <person name="Orejas M."/>
            <person name="Orosz E."/>
            <person name="Ouedraogo J.P."/>
            <person name="Overkamp K.M."/>
            <person name="Park H.-S."/>
            <person name="Perrone G."/>
            <person name="Piumi F."/>
            <person name="Punt P.J."/>
            <person name="Ram A.F."/>
            <person name="Ramon A."/>
            <person name="Rauscher S."/>
            <person name="Record E."/>
            <person name="Riano-Pachon D.M."/>
            <person name="Robert V."/>
            <person name="Roehrig J."/>
            <person name="Ruller R."/>
            <person name="Salamov A."/>
            <person name="Salih N.S."/>
            <person name="Samson R.A."/>
            <person name="Sandor E."/>
            <person name="Sanguinetti M."/>
            <person name="Schuetze T."/>
            <person name="Sepcic K."/>
            <person name="Shelest E."/>
            <person name="Sherlock G."/>
            <person name="Sophianopoulou V."/>
            <person name="Squina F.M."/>
            <person name="Sun H."/>
            <person name="Susca A."/>
            <person name="Todd R.B."/>
            <person name="Tsang A."/>
            <person name="Unkles S.E."/>
            <person name="van de Wiele N."/>
            <person name="van Rossen-Uffink D."/>
            <person name="Oliveira J.V."/>
            <person name="Vesth T.C."/>
            <person name="Visser J."/>
            <person name="Yu J.-H."/>
            <person name="Zhou M."/>
            <person name="Andersen M.R."/>
            <person name="Archer D.B."/>
            <person name="Baker S.E."/>
            <person name="Benoit I."/>
            <person name="Brakhage A.A."/>
            <person name="Braus G.H."/>
            <person name="Fischer R."/>
            <person name="Frisvad J.C."/>
            <person name="Goldman G.H."/>
            <person name="Houbraken J."/>
            <person name="Oakley B."/>
            <person name="Pocsi I."/>
            <person name="Scazzocchio C."/>
            <person name="Seiboth B."/>
            <person name="vanKuyk P.A."/>
            <person name="Wortman J."/>
            <person name="Dyer P.S."/>
            <person name="Grigoriev I.V."/>
        </authorList>
    </citation>
    <scope>NUCLEOTIDE SEQUENCE [LARGE SCALE GENOMIC DNA]</scope>
    <source>
        <strain evidence="3">CBS 516.65</strain>
    </source>
</reference>
<evidence type="ECO:0000313" key="2">
    <source>
        <dbReference type="EMBL" id="OJJ79477.1"/>
    </source>
</evidence>
<dbReference type="OrthoDB" id="4481893at2759"/>
<evidence type="ECO:0000313" key="3">
    <source>
        <dbReference type="Proteomes" id="UP000184300"/>
    </source>
</evidence>
<feature type="region of interest" description="Disordered" evidence="1">
    <location>
        <begin position="1"/>
        <end position="272"/>
    </location>
</feature>
<dbReference type="VEuPathDB" id="FungiDB:ASPGLDRAFT_85752"/>
<feature type="compositionally biased region" description="Polar residues" evidence="1">
    <location>
        <begin position="59"/>
        <end position="71"/>
    </location>
</feature>
<dbReference type="Proteomes" id="UP000184300">
    <property type="component" value="Unassembled WGS sequence"/>
</dbReference>
<name>A0A1L9V6C3_ASPGL</name>
<sequence>MNPSDNLQPQTCKNCPEPVTEGSIGITSGMCVSCSANHGEPQQQIPSSHEDSSEETIELETNSPQSGTGQVTGADVDKSSEESKNDETKDADDSKGTINTGTTTPAEEESPPSNGHKCRRPASSKNSDALKLTPACASCKKAKVRCTHRRVLGEDGTISADDQTPPRPQKKTVRLHLNNPATTEGTPEADPNAPRQTRGGFQKRKVAETEENDSQDIFELPGNGTREESQPPGQKRARRRRNARDNNEDAIEGTGNSSDAAQATIEDPASAATSGIAGTGVFRITRPPFPAGNLQGSTVLARHVVLSRELQQKIDDCHAKWSAAMEGLQGAKRALDTWVDVWTRGE</sequence>
<feature type="compositionally biased region" description="Basic residues" evidence="1">
    <location>
        <begin position="140"/>
        <end position="150"/>
    </location>
</feature>
<accession>A0A1L9V6C3</accession>
<dbReference type="GeneID" id="34466607"/>
<feature type="compositionally biased region" description="Polar residues" evidence="1">
    <location>
        <begin position="1"/>
        <end position="13"/>
    </location>
</feature>
<proteinExistence type="predicted"/>
<dbReference type="AlphaFoldDB" id="A0A1L9V6C3"/>
<organism evidence="2 3">
    <name type="scientific">Aspergillus glaucus CBS 516.65</name>
    <dbReference type="NCBI Taxonomy" id="1160497"/>
    <lineage>
        <taxon>Eukaryota</taxon>
        <taxon>Fungi</taxon>
        <taxon>Dikarya</taxon>
        <taxon>Ascomycota</taxon>
        <taxon>Pezizomycotina</taxon>
        <taxon>Eurotiomycetes</taxon>
        <taxon>Eurotiomycetidae</taxon>
        <taxon>Eurotiales</taxon>
        <taxon>Aspergillaceae</taxon>
        <taxon>Aspergillus</taxon>
        <taxon>Aspergillus subgen. Aspergillus</taxon>
    </lineage>
</organism>
<dbReference type="EMBL" id="KV878917">
    <property type="protein sequence ID" value="OJJ79477.1"/>
    <property type="molecule type" value="Genomic_DNA"/>
</dbReference>
<protein>
    <submittedName>
        <fullName evidence="2">Uncharacterized protein</fullName>
    </submittedName>
</protein>
<feature type="compositionally biased region" description="Basic and acidic residues" evidence="1">
    <location>
        <begin position="75"/>
        <end position="95"/>
    </location>
</feature>
<gene>
    <name evidence="2" type="ORF">ASPGLDRAFT_85752</name>
</gene>
<dbReference type="STRING" id="1160497.A0A1L9V6C3"/>
<dbReference type="RefSeq" id="XP_022396175.1">
    <property type="nucleotide sequence ID" value="XM_022550347.1"/>
</dbReference>